<dbReference type="Proteomes" id="UP000077177">
    <property type="component" value="Chromosome"/>
</dbReference>
<dbReference type="KEGG" id="fla:SY85_08535"/>
<protein>
    <recommendedName>
        <fullName evidence="6">Epimerase</fullName>
    </recommendedName>
</protein>
<evidence type="ECO:0000259" key="3">
    <source>
        <dbReference type="Pfam" id="PF08338"/>
    </source>
</evidence>
<organism evidence="4 5">
    <name type="scientific">Flavisolibacter tropicus</name>
    <dbReference type="NCBI Taxonomy" id="1492898"/>
    <lineage>
        <taxon>Bacteria</taxon>
        <taxon>Pseudomonadati</taxon>
        <taxon>Bacteroidota</taxon>
        <taxon>Chitinophagia</taxon>
        <taxon>Chitinophagales</taxon>
        <taxon>Chitinophagaceae</taxon>
        <taxon>Flavisolibacter</taxon>
    </lineage>
</organism>
<dbReference type="InterPro" id="IPR010099">
    <property type="entry name" value="SDR39U1"/>
</dbReference>
<dbReference type="InterPro" id="IPR036291">
    <property type="entry name" value="NAD(P)-bd_dom_sf"/>
</dbReference>
<dbReference type="RefSeq" id="WP_066403560.1">
    <property type="nucleotide sequence ID" value="NZ_CP011390.1"/>
</dbReference>
<dbReference type="InterPro" id="IPR001509">
    <property type="entry name" value="Epimerase_deHydtase"/>
</dbReference>
<dbReference type="Pfam" id="PF08338">
    <property type="entry name" value="DUF1731"/>
    <property type="match status" value="1"/>
</dbReference>
<gene>
    <name evidence="4" type="ORF">SY85_08535</name>
</gene>
<dbReference type="AlphaFoldDB" id="A0A172TU69"/>
<feature type="domain" description="DUF1731" evidence="3">
    <location>
        <begin position="260"/>
        <end position="306"/>
    </location>
</feature>
<dbReference type="PANTHER" id="PTHR11092">
    <property type="entry name" value="SUGAR NUCLEOTIDE EPIMERASE RELATED"/>
    <property type="match status" value="1"/>
</dbReference>
<name>A0A172TU69_9BACT</name>
<dbReference type="Pfam" id="PF01370">
    <property type="entry name" value="Epimerase"/>
    <property type="match status" value="1"/>
</dbReference>
<comment type="similarity">
    <text evidence="1">Belongs to the NAD(P)-dependent epimerase/dehydratase family. SDR39U1 subfamily.</text>
</comment>
<evidence type="ECO:0008006" key="6">
    <source>
        <dbReference type="Google" id="ProtNLM"/>
    </source>
</evidence>
<dbReference type="NCBIfam" id="TIGR01777">
    <property type="entry name" value="yfcH"/>
    <property type="match status" value="1"/>
</dbReference>
<evidence type="ECO:0000256" key="1">
    <source>
        <dbReference type="ARBA" id="ARBA00009353"/>
    </source>
</evidence>
<dbReference type="STRING" id="1492898.SY85_08535"/>
<dbReference type="PANTHER" id="PTHR11092:SF0">
    <property type="entry name" value="EPIMERASE FAMILY PROTEIN SDR39U1"/>
    <property type="match status" value="1"/>
</dbReference>
<keyword evidence="5" id="KW-1185">Reference proteome</keyword>
<reference evidence="4 5" key="2">
    <citation type="journal article" date="2016" name="Int. J. Syst. Evol. Microbiol.">
        <title>Flavisolibacter tropicus sp. nov., isolated from tropical soil.</title>
        <authorList>
            <person name="Lee J.J."/>
            <person name="Kang M.S."/>
            <person name="Kim G.S."/>
            <person name="Lee C.S."/>
            <person name="Lim S."/>
            <person name="Lee J."/>
            <person name="Roh S.H."/>
            <person name="Kang H."/>
            <person name="Ha J.M."/>
            <person name="Bae S."/>
            <person name="Jung H.Y."/>
            <person name="Kim M.K."/>
        </authorList>
    </citation>
    <scope>NUCLEOTIDE SEQUENCE [LARGE SCALE GENOMIC DNA]</scope>
    <source>
        <strain evidence="4 5">LCS9</strain>
    </source>
</reference>
<dbReference type="OrthoDB" id="9801773at2"/>
<dbReference type="InterPro" id="IPR013549">
    <property type="entry name" value="DUF1731"/>
</dbReference>
<evidence type="ECO:0000259" key="2">
    <source>
        <dbReference type="Pfam" id="PF01370"/>
    </source>
</evidence>
<feature type="domain" description="NAD-dependent epimerase/dehydratase" evidence="2">
    <location>
        <begin position="4"/>
        <end position="231"/>
    </location>
</feature>
<dbReference type="SUPFAM" id="SSF51735">
    <property type="entry name" value="NAD(P)-binding Rossmann-fold domains"/>
    <property type="match status" value="1"/>
</dbReference>
<dbReference type="EMBL" id="CP011390">
    <property type="protein sequence ID" value="ANE50542.1"/>
    <property type="molecule type" value="Genomic_DNA"/>
</dbReference>
<proteinExistence type="inferred from homology"/>
<evidence type="ECO:0000313" key="5">
    <source>
        <dbReference type="Proteomes" id="UP000077177"/>
    </source>
</evidence>
<evidence type="ECO:0000313" key="4">
    <source>
        <dbReference type="EMBL" id="ANE50542.1"/>
    </source>
</evidence>
<dbReference type="Gene3D" id="3.40.50.720">
    <property type="entry name" value="NAD(P)-binding Rossmann-like Domain"/>
    <property type="match status" value="1"/>
</dbReference>
<dbReference type="PATRIC" id="fig|1492898.3.peg.1834"/>
<accession>A0A172TU69</accession>
<reference evidence="5" key="1">
    <citation type="submission" date="2015-01" db="EMBL/GenBank/DDBJ databases">
        <title>Flavisolibacter sp./LCS9/ whole genome sequencing.</title>
        <authorList>
            <person name="Kim M.K."/>
            <person name="Srinivasan S."/>
            <person name="Lee J.-J."/>
        </authorList>
    </citation>
    <scope>NUCLEOTIDE SEQUENCE [LARGE SCALE GENOMIC DNA]</scope>
    <source>
        <strain evidence="5">LCS9</strain>
    </source>
</reference>
<sequence>MATVLITGGSGMIGSALAKALIDKHHDVIILSRKASNNNGAASKISHATWNVNKQHIDEQAIKDADFIVHLAGTNIAQGRWTDKRKQEIVDSRVKTGELLVKALRETPNKVKAVISASAIGWYGPDPVLPNPKPFVESDPADNTFLGSTSQKWEAAIKPVVALGKRLVTFRIGIVLSREGGAYAEFHKPLQFGLASILGSGKQIISWIHIDDLVRLFINAVENESLNGVYNAVAPNPVSNGHLIKQMAKVKGGFSIAVPVPAFVLKAMLGEMSIEVLKSATVSSVKVQDTGFFFSFPTIEQALENLNKKAP</sequence>